<dbReference type="OrthoDB" id="543755at2"/>
<proteinExistence type="predicted"/>
<evidence type="ECO:0000313" key="1">
    <source>
        <dbReference type="EMBL" id="TQL16818.1"/>
    </source>
</evidence>
<dbReference type="Pfam" id="PF05159">
    <property type="entry name" value="Capsule_synth"/>
    <property type="match status" value="1"/>
</dbReference>
<reference evidence="1 2" key="1">
    <citation type="submission" date="2019-06" db="EMBL/GenBank/DDBJ databases">
        <title>Genome sequencing of Zymomonas mobilis strains for genetic engineering and biofuel applications.</title>
        <authorList>
            <person name="Teravest M."/>
        </authorList>
    </citation>
    <scope>NUCLEOTIDE SEQUENCE [LARGE SCALE GENOMIC DNA]</scope>
    <source>
        <strain evidence="1 2">AN0101</strain>
    </source>
</reference>
<sequence length="581" mass="65069">MPLSLPFLRLPPFPKATVTLADFVQPRIHTGQPQDNAPLSLQESEALVKKLTKMRVGGAFWATPLPQISRKQRIFIPDDQPDAALFATMANKTDLFILLDQKSDTALAENLKKQGFRVHLGLFDPWSLIGQTREIICSGRSIHTIDIGLVARLGNMPIRLSPTARPDFASLFASPDMTTAELVNRLLAAFQYYDIFTKKPISLRQAIAQLSEWRVLIDSNRPIKAACGMAWWKKQAIRSFLWSGTDETLPMPRKTEDALAFLDERKDAIALWPSREPTGLRAAVAKQHALYEVEDGFIRSVGLGSGLHPPLSIVVDKQGIYYDPSHPSDIETLFNQTRFSKELIDRTKKLITRIQSAHISKYMGTETEESFSLPTGKRIVLVTGQVEDDRSVRLGGGAVKGNLDLLRRAREAEADSYIIFKPHPDVEAGHRKGFVSQGAAEKYADIVIRHYPIAKLLDQVDAVHVWTSLAGFEALLRHREVICHGTPFYAGWGLTRDLGHIPARRKRRLDITELAAVTLILYPRYLDPETGVPCSPEVLIERLIDTPKAKMTPVTWIRHFQGKFCTALRRATVSNPRAGKS</sequence>
<accession>A0A542VZR9</accession>
<dbReference type="RefSeq" id="WP_141919217.1">
    <property type="nucleotide sequence ID" value="NZ_VFOF01000001.1"/>
</dbReference>
<dbReference type="EMBL" id="VFOF01000001">
    <property type="protein sequence ID" value="TQL16818.1"/>
    <property type="molecule type" value="Genomic_DNA"/>
</dbReference>
<dbReference type="AlphaFoldDB" id="A0A542VZR9"/>
<dbReference type="Proteomes" id="UP000316887">
    <property type="component" value="Unassembled WGS sequence"/>
</dbReference>
<protein>
    <submittedName>
        <fullName evidence="1">Capsular polysaccharide export protein</fullName>
    </submittedName>
</protein>
<dbReference type="GO" id="GO:0000271">
    <property type="term" value="P:polysaccharide biosynthetic process"/>
    <property type="evidence" value="ECO:0007669"/>
    <property type="project" value="InterPro"/>
</dbReference>
<comment type="caution">
    <text evidence="1">The sequence shown here is derived from an EMBL/GenBank/DDBJ whole genome shotgun (WGS) entry which is preliminary data.</text>
</comment>
<name>A0A542VZR9_ZYMMB</name>
<dbReference type="CDD" id="cd16439">
    <property type="entry name" value="beta_Kdo_transferase_KpsC_2"/>
    <property type="match status" value="1"/>
</dbReference>
<dbReference type="InterPro" id="IPR007833">
    <property type="entry name" value="Capsule_polysaccharide_synth"/>
</dbReference>
<organism evidence="1 2">
    <name type="scientific">Zymomonas mobilis</name>
    <dbReference type="NCBI Taxonomy" id="542"/>
    <lineage>
        <taxon>Bacteria</taxon>
        <taxon>Pseudomonadati</taxon>
        <taxon>Pseudomonadota</taxon>
        <taxon>Alphaproteobacteria</taxon>
        <taxon>Sphingomonadales</taxon>
        <taxon>Zymomonadaceae</taxon>
        <taxon>Zymomonas</taxon>
    </lineage>
</organism>
<dbReference type="GO" id="GO:0015774">
    <property type="term" value="P:polysaccharide transport"/>
    <property type="evidence" value="ECO:0007669"/>
    <property type="project" value="InterPro"/>
</dbReference>
<evidence type="ECO:0000313" key="2">
    <source>
        <dbReference type="Proteomes" id="UP000316887"/>
    </source>
</evidence>
<gene>
    <name evidence="1" type="ORF">FBY58_0364</name>
</gene>